<keyword evidence="2" id="KW-1185">Reference proteome</keyword>
<sequence length="46" mass="5578">MTIHLLFVTLTIKRKHKSIDQVQHEEQVYKSYEAMMNKCFQMYNGN</sequence>
<proteinExistence type="predicted"/>
<dbReference type="Proteomes" id="UP001226091">
    <property type="component" value="Chromosome"/>
</dbReference>
<evidence type="ECO:0000313" key="1">
    <source>
        <dbReference type="EMBL" id="WHZ56623.1"/>
    </source>
</evidence>
<evidence type="ECO:0000313" key="2">
    <source>
        <dbReference type="Proteomes" id="UP001226091"/>
    </source>
</evidence>
<organism evidence="1 2">
    <name type="scientific">Metabacillus hrfriensis</name>
    <dbReference type="NCBI Taxonomy" id="3048891"/>
    <lineage>
        <taxon>Bacteria</taxon>
        <taxon>Bacillati</taxon>
        <taxon>Bacillota</taxon>
        <taxon>Bacilli</taxon>
        <taxon>Bacillales</taxon>
        <taxon>Bacillaceae</taxon>
        <taxon>Metabacillus</taxon>
    </lineage>
</organism>
<dbReference type="EMBL" id="CP126116">
    <property type="protein sequence ID" value="WHZ56623.1"/>
    <property type="molecule type" value="Genomic_DNA"/>
</dbReference>
<protein>
    <submittedName>
        <fullName evidence="1">YrzI family small protein</fullName>
    </submittedName>
</protein>
<gene>
    <name evidence="1" type="ORF">QLQ22_18270</name>
</gene>
<name>A0ACD4R824_9BACI</name>
<accession>A0ACD4R824</accession>
<reference evidence="2" key="1">
    <citation type="journal article" date="2025" name="Aquaculture">
        <title>Assessment of the bioflocculant production and safety properties of Metabacillus hrfriensis sp. nov. based on phenotypic and whole-genome sequencing analysis.</title>
        <authorList>
            <person name="Zhang R."/>
            <person name="Zhao Z."/>
            <person name="Luo L."/>
            <person name="Wang S."/>
            <person name="Guo K."/>
            <person name="Xu W."/>
        </authorList>
    </citation>
    <scope>NUCLEOTIDE SEQUENCE [LARGE SCALE GENOMIC DNA]</scope>
    <source>
        <strain evidence="2">CT-WN-B3</strain>
    </source>
</reference>